<feature type="transmembrane region" description="Helical" evidence="7">
    <location>
        <begin position="137"/>
        <end position="158"/>
    </location>
</feature>
<protein>
    <submittedName>
        <fullName evidence="9">Sugar ABC transporter permease</fullName>
    </submittedName>
</protein>
<accession>A0A198APS1</accession>
<dbReference type="PANTHER" id="PTHR43744:SF9">
    <property type="entry name" value="POLYGALACTURONAN_RHAMNOGALACTURONAN TRANSPORT SYSTEM PERMEASE PROTEIN YTCP"/>
    <property type="match status" value="1"/>
</dbReference>
<evidence type="ECO:0000313" key="9">
    <source>
        <dbReference type="EMBL" id="OAS23080.1"/>
    </source>
</evidence>
<evidence type="ECO:0000259" key="8">
    <source>
        <dbReference type="PROSITE" id="PS50928"/>
    </source>
</evidence>
<keyword evidence="6 7" id="KW-0472">Membrane</keyword>
<keyword evidence="5 7" id="KW-1133">Transmembrane helix</keyword>
<dbReference type="PANTHER" id="PTHR43744">
    <property type="entry name" value="ABC TRANSPORTER PERMEASE PROTEIN MG189-RELATED-RELATED"/>
    <property type="match status" value="1"/>
</dbReference>
<evidence type="ECO:0000256" key="4">
    <source>
        <dbReference type="ARBA" id="ARBA00022692"/>
    </source>
</evidence>
<evidence type="ECO:0000313" key="10">
    <source>
        <dbReference type="Proteomes" id="UP000078454"/>
    </source>
</evidence>
<evidence type="ECO:0000256" key="1">
    <source>
        <dbReference type="ARBA" id="ARBA00004651"/>
    </source>
</evidence>
<organism evidence="9 10">
    <name type="scientific">Paenibacillus oryzisoli</name>
    <dbReference type="NCBI Taxonomy" id="1850517"/>
    <lineage>
        <taxon>Bacteria</taxon>
        <taxon>Bacillati</taxon>
        <taxon>Bacillota</taxon>
        <taxon>Bacilli</taxon>
        <taxon>Bacillales</taxon>
        <taxon>Paenibacillaceae</taxon>
        <taxon>Paenibacillus</taxon>
    </lineage>
</organism>
<dbReference type="AlphaFoldDB" id="A0A198APS1"/>
<dbReference type="InterPro" id="IPR035906">
    <property type="entry name" value="MetI-like_sf"/>
</dbReference>
<evidence type="ECO:0000256" key="5">
    <source>
        <dbReference type="ARBA" id="ARBA00022989"/>
    </source>
</evidence>
<dbReference type="EMBL" id="LYPB01000042">
    <property type="protein sequence ID" value="OAS23080.1"/>
    <property type="molecule type" value="Genomic_DNA"/>
</dbReference>
<evidence type="ECO:0000256" key="2">
    <source>
        <dbReference type="ARBA" id="ARBA00022448"/>
    </source>
</evidence>
<dbReference type="PROSITE" id="PS50928">
    <property type="entry name" value="ABC_TM1"/>
    <property type="match status" value="1"/>
</dbReference>
<feature type="domain" description="ABC transmembrane type-1" evidence="8">
    <location>
        <begin position="71"/>
        <end position="268"/>
    </location>
</feature>
<gene>
    <name evidence="9" type="ORF">A8708_23265</name>
</gene>
<dbReference type="GO" id="GO:0005886">
    <property type="term" value="C:plasma membrane"/>
    <property type="evidence" value="ECO:0007669"/>
    <property type="project" value="UniProtKB-SubCell"/>
</dbReference>
<keyword evidence="2 7" id="KW-0813">Transport</keyword>
<dbReference type="Gene3D" id="1.10.3720.10">
    <property type="entry name" value="MetI-like"/>
    <property type="match status" value="1"/>
</dbReference>
<comment type="caution">
    <text evidence="9">The sequence shown here is derived from an EMBL/GenBank/DDBJ whole genome shotgun (WGS) entry which is preliminary data.</text>
</comment>
<name>A0A198APS1_9BACL</name>
<feature type="transmembrane region" description="Helical" evidence="7">
    <location>
        <begin position="179"/>
        <end position="201"/>
    </location>
</feature>
<feature type="transmembrane region" description="Helical" evidence="7">
    <location>
        <begin position="248"/>
        <end position="268"/>
    </location>
</feature>
<evidence type="ECO:0000256" key="6">
    <source>
        <dbReference type="ARBA" id="ARBA00023136"/>
    </source>
</evidence>
<sequence length="283" mass="31624">MRKKISLFQIVNFILLAGLVFSTLYPFIYMAAVSLSSNNYVLRGEITWFPKGLTLEVYKLVLSDPRILQSYINTILYVVVGTAIALLITSMGAYAISKKEMAFSKSLTFMIIFTMFFSGGLIPTFLVLKSYGIMDSIWAMTLPGAVSTWNLLVMRTFYANIPMEVEESGRMDGLTDLGIFFRIVMPLSKAAFATIGMFYAVSLWNNFMLPLLYIRDADLFPLQIILRNIVLAGQVTSLGGDVEIVDESLKYTVIMVSTVPILLVYPFLQKYFVQGAMIGAVKG</sequence>
<keyword evidence="4 7" id="KW-0812">Transmembrane</keyword>
<feature type="transmembrane region" description="Helical" evidence="7">
    <location>
        <begin position="7"/>
        <end position="28"/>
    </location>
</feature>
<evidence type="ECO:0000256" key="3">
    <source>
        <dbReference type="ARBA" id="ARBA00022475"/>
    </source>
</evidence>
<feature type="transmembrane region" description="Helical" evidence="7">
    <location>
        <begin position="75"/>
        <end position="96"/>
    </location>
</feature>
<comment type="similarity">
    <text evidence="7">Belongs to the binding-protein-dependent transport system permease family.</text>
</comment>
<dbReference type="Proteomes" id="UP000078454">
    <property type="component" value="Unassembled WGS sequence"/>
</dbReference>
<reference evidence="9 10" key="1">
    <citation type="submission" date="2016-05" db="EMBL/GenBank/DDBJ databases">
        <title>Paenibacillus sp. 1ZS3-15 nov., isolated from the rhizosphere soil.</title>
        <authorList>
            <person name="Zhang X.X."/>
            <person name="Zhang J."/>
        </authorList>
    </citation>
    <scope>NUCLEOTIDE SEQUENCE [LARGE SCALE GENOMIC DNA]</scope>
    <source>
        <strain evidence="9 10">1ZS3-15</strain>
    </source>
</reference>
<keyword evidence="10" id="KW-1185">Reference proteome</keyword>
<dbReference type="RefSeq" id="WP_068661929.1">
    <property type="nucleotide sequence ID" value="NZ_LYPB01000042.1"/>
</dbReference>
<comment type="subcellular location">
    <subcellularLocation>
        <location evidence="1 7">Cell membrane</location>
        <topology evidence="1 7">Multi-pass membrane protein</topology>
    </subcellularLocation>
</comment>
<proteinExistence type="inferred from homology"/>
<dbReference type="GO" id="GO:0055085">
    <property type="term" value="P:transmembrane transport"/>
    <property type="evidence" value="ECO:0007669"/>
    <property type="project" value="InterPro"/>
</dbReference>
<dbReference type="OrthoDB" id="9810086at2"/>
<evidence type="ECO:0000256" key="7">
    <source>
        <dbReference type="RuleBase" id="RU363032"/>
    </source>
</evidence>
<dbReference type="CDD" id="cd06261">
    <property type="entry name" value="TM_PBP2"/>
    <property type="match status" value="1"/>
</dbReference>
<dbReference type="STRING" id="1850517.A8708_23265"/>
<keyword evidence="3" id="KW-1003">Cell membrane</keyword>
<feature type="transmembrane region" description="Helical" evidence="7">
    <location>
        <begin position="108"/>
        <end position="131"/>
    </location>
</feature>
<dbReference type="SUPFAM" id="SSF161098">
    <property type="entry name" value="MetI-like"/>
    <property type="match status" value="1"/>
</dbReference>
<dbReference type="InterPro" id="IPR000515">
    <property type="entry name" value="MetI-like"/>
</dbReference>
<dbReference type="Pfam" id="PF00528">
    <property type="entry name" value="BPD_transp_1"/>
    <property type="match status" value="1"/>
</dbReference>